<dbReference type="AlphaFoldDB" id="A0A0C3FZH4"/>
<dbReference type="OrthoDB" id="3223806at2759"/>
<evidence type="ECO:0000313" key="3">
    <source>
        <dbReference type="EMBL" id="KIM83611.1"/>
    </source>
</evidence>
<reference evidence="3 4" key="1">
    <citation type="submission" date="2014-04" db="EMBL/GenBank/DDBJ databases">
        <authorList>
            <consortium name="DOE Joint Genome Institute"/>
            <person name="Kuo A."/>
            <person name="Tarkka M."/>
            <person name="Buscot F."/>
            <person name="Kohler A."/>
            <person name="Nagy L.G."/>
            <person name="Floudas D."/>
            <person name="Copeland A."/>
            <person name="Barry K.W."/>
            <person name="Cichocki N."/>
            <person name="Veneault-Fourrey C."/>
            <person name="LaButti K."/>
            <person name="Lindquist E.A."/>
            <person name="Lipzen A."/>
            <person name="Lundell T."/>
            <person name="Morin E."/>
            <person name="Murat C."/>
            <person name="Sun H."/>
            <person name="Tunlid A."/>
            <person name="Henrissat B."/>
            <person name="Grigoriev I.V."/>
            <person name="Hibbett D.S."/>
            <person name="Martin F."/>
            <person name="Nordberg H.P."/>
            <person name="Cantor M.N."/>
            <person name="Hua S.X."/>
        </authorList>
    </citation>
    <scope>NUCLEOTIDE SEQUENCE [LARGE SCALE GENOMIC DNA]</scope>
    <source>
        <strain evidence="3 4">F 1598</strain>
    </source>
</reference>
<dbReference type="InterPro" id="IPR011600">
    <property type="entry name" value="Pept_C14_caspase"/>
</dbReference>
<dbReference type="GO" id="GO:0005737">
    <property type="term" value="C:cytoplasm"/>
    <property type="evidence" value="ECO:0007669"/>
    <property type="project" value="TreeGrafter"/>
</dbReference>
<dbReference type="Gene3D" id="3.40.50.1460">
    <property type="match status" value="1"/>
</dbReference>
<gene>
    <name evidence="3" type="ORF">PILCRDRAFT_7024</name>
</gene>
<dbReference type="Proteomes" id="UP000054166">
    <property type="component" value="Unassembled WGS sequence"/>
</dbReference>
<dbReference type="InParanoid" id="A0A0C3FZH4"/>
<dbReference type="HOGENOM" id="CLU_011935_0_0_1"/>
<dbReference type="Pfam" id="PF00168">
    <property type="entry name" value="C2"/>
    <property type="match status" value="1"/>
</dbReference>
<feature type="domain" description="C2" evidence="2">
    <location>
        <begin position="7"/>
        <end position="127"/>
    </location>
</feature>
<dbReference type="SMART" id="SM00239">
    <property type="entry name" value="C2"/>
    <property type="match status" value="1"/>
</dbReference>
<evidence type="ECO:0000259" key="2">
    <source>
        <dbReference type="PROSITE" id="PS50004"/>
    </source>
</evidence>
<keyword evidence="4" id="KW-1185">Reference proteome</keyword>
<dbReference type="EMBL" id="KN832990">
    <property type="protein sequence ID" value="KIM83611.1"/>
    <property type="molecule type" value="Genomic_DNA"/>
</dbReference>
<dbReference type="GO" id="GO:0006508">
    <property type="term" value="P:proteolysis"/>
    <property type="evidence" value="ECO:0007669"/>
    <property type="project" value="InterPro"/>
</dbReference>
<comment type="similarity">
    <text evidence="1">Belongs to the peptidase C14B family.</text>
</comment>
<dbReference type="PROSITE" id="PS50004">
    <property type="entry name" value="C2"/>
    <property type="match status" value="1"/>
</dbReference>
<reference evidence="4" key="2">
    <citation type="submission" date="2015-01" db="EMBL/GenBank/DDBJ databases">
        <title>Evolutionary Origins and Diversification of the Mycorrhizal Mutualists.</title>
        <authorList>
            <consortium name="DOE Joint Genome Institute"/>
            <consortium name="Mycorrhizal Genomics Consortium"/>
            <person name="Kohler A."/>
            <person name="Kuo A."/>
            <person name="Nagy L.G."/>
            <person name="Floudas D."/>
            <person name="Copeland A."/>
            <person name="Barry K.W."/>
            <person name="Cichocki N."/>
            <person name="Veneault-Fourrey C."/>
            <person name="LaButti K."/>
            <person name="Lindquist E.A."/>
            <person name="Lipzen A."/>
            <person name="Lundell T."/>
            <person name="Morin E."/>
            <person name="Murat C."/>
            <person name="Riley R."/>
            <person name="Ohm R."/>
            <person name="Sun H."/>
            <person name="Tunlid A."/>
            <person name="Henrissat B."/>
            <person name="Grigoriev I.V."/>
            <person name="Hibbett D.S."/>
            <person name="Martin F."/>
        </authorList>
    </citation>
    <scope>NUCLEOTIDE SEQUENCE [LARGE SCALE GENOMIC DNA]</scope>
    <source>
        <strain evidence="4">F 1598</strain>
    </source>
</reference>
<evidence type="ECO:0000256" key="1">
    <source>
        <dbReference type="ARBA" id="ARBA00009005"/>
    </source>
</evidence>
<dbReference type="Pfam" id="PF00656">
    <property type="entry name" value="Peptidase_C14"/>
    <property type="match status" value="1"/>
</dbReference>
<dbReference type="GO" id="GO:0004197">
    <property type="term" value="F:cysteine-type endopeptidase activity"/>
    <property type="evidence" value="ECO:0007669"/>
    <property type="project" value="InterPro"/>
</dbReference>
<sequence>MSGLHPHSTSPKISMDDTHTALAPGFCQFELTVIDATGLCKTPIWSQSQGSYVTVAVGGKQIHETPIVDGRGDPEWKDTFQFVAKRDDELTISIYAIKSSNSKTLLGKVEGSLEKVDCTGDEMSREVSATQSGTPFTLKFRFKPRSRLFGLIIGIDKYQSSSNQSGGIHNLRGCKADAQSMVDLLSRKFHIRSSHFLCLADERATRNAIMNGFQHHLIANNNIERGDAILVFYAGHGSRAAAPKGWNADEKKVETICPYDERTFDCDGKEIFGIPDRTIGGLLRKLCSSKGDNITVICDSCHSGGNTRMLGVAREVGGASPLPEELDKDIWAWGLSPTAESNVHIGFLDVTMSSHVLLAACRHDEVALENASTKSMVRGAFTHCLVNLLDEEKDLTRITYSALIDQLPSLGNQHPQCNGKNRARALFGGVANRPKLFKLSNHHGTYRTDAGDIHGVVQGTPFAIHALGGITSLSSEIGILEADIVFPHWCTLRRRSTDMEFTIPPGAGALMPPWRQAANVLKVFIEPPRDDVQCVEHIFSVVNSPKSADLVIRTRGDTLQYERFDSIMWKYARLLDDIPPEPNLSDVLQGVSHFNFHLSRGNIGPKSADLVIRTRGDTLQYERFDSIMWKYARLLDDIPPEPNLSDVLKGVSHFNFHLSRGNIGQPLKQLIEVVLHPLTQGNPDQISEEAIYIPNGHTGIPLAVDRENIVFAASEANGDHDQFYGLSVTNNSGRHLFPYLVYFDPSDYSIQSWYHPPAETIAAPLPARRNDSRPSELKVGYGQADVDAFQFTLADGIPEDVGFLRMFVSTTYVDMSVFEQQSPFLVSRGGGMKKPPAMDIWDAWTYVFKTVRR</sequence>
<dbReference type="InterPro" id="IPR000008">
    <property type="entry name" value="C2_dom"/>
</dbReference>
<dbReference type="SUPFAM" id="SSF49562">
    <property type="entry name" value="C2 domain (Calcium/lipid-binding domain, CaLB)"/>
    <property type="match status" value="1"/>
</dbReference>
<dbReference type="InterPro" id="IPR035892">
    <property type="entry name" value="C2_domain_sf"/>
</dbReference>
<dbReference type="Gene3D" id="2.60.40.150">
    <property type="entry name" value="C2 domain"/>
    <property type="match status" value="1"/>
</dbReference>
<evidence type="ECO:0000313" key="4">
    <source>
        <dbReference type="Proteomes" id="UP000054166"/>
    </source>
</evidence>
<accession>A0A0C3FZH4</accession>
<dbReference type="InterPro" id="IPR050452">
    <property type="entry name" value="Metacaspase"/>
</dbReference>
<dbReference type="PANTHER" id="PTHR48104">
    <property type="entry name" value="METACASPASE-4"/>
    <property type="match status" value="1"/>
</dbReference>
<dbReference type="CDD" id="cd00030">
    <property type="entry name" value="C2"/>
    <property type="match status" value="1"/>
</dbReference>
<dbReference type="PANTHER" id="PTHR48104:SF30">
    <property type="entry name" value="METACASPASE-1"/>
    <property type="match status" value="1"/>
</dbReference>
<name>A0A0C3FZH4_PILCF</name>
<protein>
    <recommendedName>
        <fullName evidence="2">C2 domain-containing protein</fullName>
    </recommendedName>
</protein>
<proteinExistence type="inferred from homology"/>
<organism evidence="3 4">
    <name type="scientific">Piloderma croceum (strain F 1598)</name>
    <dbReference type="NCBI Taxonomy" id="765440"/>
    <lineage>
        <taxon>Eukaryota</taxon>
        <taxon>Fungi</taxon>
        <taxon>Dikarya</taxon>
        <taxon>Basidiomycota</taxon>
        <taxon>Agaricomycotina</taxon>
        <taxon>Agaricomycetes</taxon>
        <taxon>Agaricomycetidae</taxon>
        <taxon>Atheliales</taxon>
        <taxon>Atheliaceae</taxon>
        <taxon>Piloderma</taxon>
    </lineage>
</organism>